<dbReference type="InterPro" id="IPR017930">
    <property type="entry name" value="Myb_dom"/>
</dbReference>
<keyword evidence="4" id="KW-0238">DNA-binding</keyword>
<keyword evidence="7" id="KW-0539">Nucleus</keyword>
<feature type="domain" description="HTH myb-type" evidence="9">
    <location>
        <begin position="62"/>
        <end position="116"/>
    </location>
</feature>
<dbReference type="FunFam" id="1.10.10.60:FF:000218">
    <property type="entry name" value="Myb transcription factor"/>
    <property type="match status" value="1"/>
</dbReference>
<keyword evidence="5" id="KW-0010">Activator</keyword>
<gene>
    <name evidence="10" type="primary">MYB12</name>
</gene>
<dbReference type="Pfam" id="PF00249">
    <property type="entry name" value="Myb_DNA-binding"/>
    <property type="match status" value="2"/>
</dbReference>
<comment type="subcellular location">
    <subcellularLocation>
        <location evidence="1">Nucleus</location>
    </subcellularLocation>
</comment>
<dbReference type="PROSITE" id="PS50090">
    <property type="entry name" value="MYB_LIKE"/>
    <property type="match status" value="2"/>
</dbReference>
<accession>A0A096ZX55</accession>
<evidence type="ECO:0000259" key="9">
    <source>
        <dbReference type="PROSITE" id="PS51294"/>
    </source>
</evidence>
<dbReference type="Gene3D" id="1.10.10.60">
    <property type="entry name" value="Homeodomain-like"/>
    <property type="match status" value="2"/>
</dbReference>
<dbReference type="SMART" id="SM00717">
    <property type="entry name" value="SANT"/>
    <property type="match status" value="2"/>
</dbReference>
<sequence>MGRNASSSSNGLTKGAWNAHEDKLLISCIQVHGEGSWKSVPQKAGLNRCGKSCRLRWLNYLRPNIKHGNFSEEEEDLIIRLHKLIGNRWSLIAGRIPGRTDNEIKNYWNTTLGKKLRNQQRQTKVDAALPTSSPPYKNDRTAEMIRPKAVNSTKSHPRNLPNVPSPSAAAVAVEAAAQKMVIEERNNGAAIEDWFLDFDLDCLDGVMMFREMDIDGWI</sequence>
<keyword evidence="6" id="KW-0804">Transcription</keyword>
<dbReference type="EMBL" id="KF769477">
    <property type="protein sequence ID" value="AIS35929.1"/>
    <property type="molecule type" value="mRNA"/>
</dbReference>
<evidence type="ECO:0000256" key="2">
    <source>
        <dbReference type="ARBA" id="ARBA00022737"/>
    </source>
</evidence>
<protein>
    <submittedName>
        <fullName evidence="10">MYB transcription factor 12</fullName>
    </submittedName>
</protein>
<dbReference type="InterPro" id="IPR009057">
    <property type="entry name" value="Homeodomain-like_sf"/>
</dbReference>
<evidence type="ECO:0000256" key="5">
    <source>
        <dbReference type="ARBA" id="ARBA00023159"/>
    </source>
</evidence>
<proteinExistence type="evidence at transcript level"/>
<dbReference type="GO" id="GO:0003677">
    <property type="term" value="F:DNA binding"/>
    <property type="evidence" value="ECO:0007669"/>
    <property type="project" value="UniProtKB-KW"/>
</dbReference>
<reference evidence="10" key="1">
    <citation type="submission" date="2013-10" db="EMBL/GenBank/DDBJ databases">
        <title>Trio of R2R3-MYB Transcription Factors Regulate Flower Pigmentation Patterning Spatially and Temporally in Phalaenopsis Orchids.</title>
        <authorList>
            <person name="Hsu C.-C."/>
            <person name="Chen Y.-Y."/>
            <person name="Tsai W.-C."/>
            <person name="Chen W.-H."/>
            <person name="Chen H.-H."/>
        </authorList>
    </citation>
    <scope>NUCLEOTIDE SEQUENCE</scope>
</reference>
<dbReference type="CDD" id="cd00167">
    <property type="entry name" value="SANT"/>
    <property type="match status" value="2"/>
</dbReference>
<evidence type="ECO:0000256" key="6">
    <source>
        <dbReference type="ARBA" id="ARBA00023163"/>
    </source>
</evidence>
<keyword evidence="3" id="KW-0805">Transcription regulation</keyword>
<dbReference type="InterPro" id="IPR015495">
    <property type="entry name" value="Myb_TF_plants"/>
</dbReference>
<dbReference type="PROSITE" id="PS51294">
    <property type="entry name" value="HTH_MYB"/>
    <property type="match status" value="2"/>
</dbReference>
<dbReference type="InterPro" id="IPR001005">
    <property type="entry name" value="SANT/Myb"/>
</dbReference>
<evidence type="ECO:0000256" key="1">
    <source>
        <dbReference type="ARBA" id="ARBA00004123"/>
    </source>
</evidence>
<evidence type="ECO:0000259" key="8">
    <source>
        <dbReference type="PROSITE" id="PS50090"/>
    </source>
</evidence>
<evidence type="ECO:0000256" key="7">
    <source>
        <dbReference type="ARBA" id="ARBA00023242"/>
    </source>
</evidence>
<dbReference type="GO" id="GO:0005634">
    <property type="term" value="C:nucleus"/>
    <property type="evidence" value="ECO:0007669"/>
    <property type="project" value="UniProtKB-SubCell"/>
</dbReference>
<dbReference type="PANTHER" id="PTHR47999">
    <property type="entry name" value="TRANSCRIPTION FACTOR MYB8-RELATED-RELATED"/>
    <property type="match status" value="1"/>
</dbReference>
<feature type="domain" description="HTH myb-type" evidence="9">
    <location>
        <begin position="9"/>
        <end position="61"/>
    </location>
</feature>
<evidence type="ECO:0000313" key="10">
    <source>
        <dbReference type="EMBL" id="AIS35929.1"/>
    </source>
</evidence>
<organism evidence="10">
    <name type="scientific">Phalaenopsis equestris</name>
    <name type="common">Moth orchid</name>
    <dbReference type="NCBI Taxonomy" id="78828"/>
    <lineage>
        <taxon>Eukaryota</taxon>
        <taxon>Viridiplantae</taxon>
        <taxon>Streptophyta</taxon>
        <taxon>Embryophyta</taxon>
        <taxon>Tracheophyta</taxon>
        <taxon>Spermatophyta</taxon>
        <taxon>Magnoliopsida</taxon>
        <taxon>Liliopsida</taxon>
        <taxon>Asparagales</taxon>
        <taxon>Orchidaceae</taxon>
        <taxon>Epidendroideae</taxon>
        <taxon>Vandeae</taxon>
        <taxon>Aeridinae</taxon>
        <taxon>Phalaenopsis</taxon>
    </lineage>
</organism>
<evidence type="ECO:0000256" key="4">
    <source>
        <dbReference type="ARBA" id="ARBA00023125"/>
    </source>
</evidence>
<dbReference type="PANTHER" id="PTHR47999:SF96">
    <property type="entry name" value="TRANSCRIPTION REPRESSOR MYB6-LIKE"/>
    <property type="match status" value="1"/>
</dbReference>
<feature type="domain" description="Myb-like" evidence="8">
    <location>
        <begin position="9"/>
        <end position="61"/>
    </location>
</feature>
<dbReference type="SUPFAM" id="SSF46689">
    <property type="entry name" value="Homeodomain-like"/>
    <property type="match status" value="1"/>
</dbReference>
<evidence type="ECO:0000256" key="3">
    <source>
        <dbReference type="ARBA" id="ARBA00023015"/>
    </source>
</evidence>
<dbReference type="AlphaFoldDB" id="A0A096ZX55"/>
<feature type="domain" description="Myb-like" evidence="8">
    <location>
        <begin position="62"/>
        <end position="112"/>
    </location>
</feature>
<name>A0A096ZX55_PHAEQ</name>
<keyword evidence="2" id="KW-0677">Repeat</keyword>